<reference evidence="2 4" key="1">
    <citation type="submission" date="2017-12" db="EMBL/GenBank/DDBJ databases">
        <authorList>
            <person name="Paulsen S."/>
            <person name="Gram L.K."/>
        </authorList>
    </citation>
    <scope>NUCLEOTIDE SEQUENCE [LARGE SCALE GENOMIC DNA]</scope>
    <source>
        <strain evidence="2 4">S2231</strain>
        <strain evidence="1">S2233</strain>
    </source>
</reference>
<sequence>MMKPTRLTRVMCACVTIVLLTGCFKEGEIRGSNELLLNGSLLKGTMAHADIYIEDIDHHVIWQGASDENGQFQSQFSALENSIYTLRSKVNHSTIMQCDAVFCFDTNDNVIAQFGEPIIASEIAGLQLTSFISSHAQTQTHQLNAFTTLVHDLVAAQLLDGVYLNGVEKVSVSASNLVSYALNLPIDSGNFLSKPLQNLAIADEEIDAMSIVNAAMSAHISYLPTLSATIVAAYHEPNNHQLQSALEAQKNQILDTAYELLASAYVANVSQQVANQISVARQRRIDFAAFALQSHQLRSDISMTNAQRNITGAFGRSGN</sequence>
<accession>A0A5S3XSL2</accession>
<organism evidence="2 4">
    <name type="scientific">Pseudoalteromonas citrea</name>
    <dbReference type="NCBI Taxonomy" id="43655"/>
    <lineage>
        <taxon>Bacteria</taxon>
        <taxon>Pseudomonadati</taxon>
        <taxon>Pseudomonadota</taxon>
        <taxon>Gammaproteobacteria</taxon>
        <taxon>Alteromonadales</taxon>
        <taxon>Pseudoalteromonadaceae</taxon>
        <taxon>Pseudoalteromonas</taxon>
    </lineage>
</organism>
<protein>
    <submittedName>
        <fullName evidence="2">Uncharacterized protein</fullName>
    </submittedName>
</protein>
<comment type="caution">
    <text evidence="2">The sequence shown here is derived from an EMBL/GenBank/DDBJ whole genome shotgun (WGS) entry which is preliminary data.</text>
</comment>
<reference evidence="3 4" key="2">
    <citation type="submission" date="2019-06" db="EMBL/GenBank/DDBJ databases">
        <title>Co-occurence of chitin degradation, pigmentation and bioactivity in marine Pseudoalteromonas.</title>
        <authorList>
            <person name="Sonnenschein E.C."/>
            <person name="Bech P.K."/>
        </authorList>
    </citation>
    <scope>NUCLEOTIDE SEQUENCE [LARGE SCALE GENOMIC DNA]</scope>
    <source>
        <strain evidence="4">S2231</strain>
        <strain evidence="1 3">S2233</strain>
    </source>
</reference>
<dbReference type="EMBL" id="PNCK01000047">
    <property type="protein sequence ID" value="TMP41786.1"/>
    <property type="molecule type" value="Genomic_DNA"/>
</dbReference>
<evidence type="ECO:0000313" key="1">
    <source>
        <dbReference type="EMBL" id="TMP41786.1"/>
    </source>
</evidence>
<dbReference type="Proteomes" id="UP000305730">
    <property type="component" value="Unassembled WGS sequence"/>
</dbReference>
<evidence type="ECO:0000313" key="2">
    <source>
        <dbReference type="EMBL" id="TMP60563.1"/>
    </source>
</evidence>
<dbReference type="AlphaFoldDB" id="A0A5S3XSL2"/>
<name>A0A5S3XSL2_9GAMM</name>
<reference evidence="2" key="3">
    <citation type="submission" date="2019-09" db="EMBL/GenBank/DDBJ databases">
        <title>Co-occurence of chitin degradation, pigmentation and bioactivity in marine Pseudoalteromonas.</title>
        <authorList>
            <person name="Sonnenschein E.C."/>
            <person name="Bech P.K."/>
        </authorList>
    </citation>
    <scope>NUCLEOTIDE SEQUENCE</scope>
    <source>
        <strain evidence="2">S2231</strain>
    </source>
</reference>
<dbReference type="PROSITE" id="PS51257">
    <property type="entry name" value="PROKAR_LIPOPROTEIN"/>
    <property type="match status" value="1"/>
</dbReference>
<gene>
    <name evidence="2" type="ORF">CWB96_06230</name>
    <name evidence="1" type="ORF">CWB97_13540</name>
</gene>
<evidence type="ECO:0000313" key="4">
    <source>
        <dbReference type="Proteomes" id="UP000307706"/>
    </source>
</evidence>
<dbReference type="OrthoDB" id="6312586at2"/>
<proteinExistence type="predicted"/>
<evidence type="ECO:0000313" key="3">
    <source>
        <dbReference type="Proteomes" id="UP000305730"/>
    </source>
</evidence>
<dbReference type="RefSeq" id="WP_138597427.1">
    <property type="nucleotide sequence ID" value="NZ_PNCK01000047.1"/>
</dbReference>
<dbReference type="EMBL" id="PNCL01000023">
    <property type="protein sequence ID" value="TMP60563.1"/>
    <property type="molecule type" value="Genomic_DNA"/>
</dbReference>
<keyword evidence="3" id="KW-1185">Reference proteome</keyword>
<dbReference type="Proteomes" id="UP000307706">
    <property type="component" value="Unassembled WGS sequence"/>
</dbReference>